<keyword evidence="2" id="KW-1185">Reference proteome</keyword>
<organism evidence="1 2">
    <name type="scientific">Diphasiastrum complanatum</name>
    <name type="common">Issler's clubmoss</name>
    <name type="synonym">Lycopodium complanatum</name>
    <dbReference type="NCBI Taxonomy" id="34168"/>
    <lineage>
        <taxon>Eukaryota</taxon>
        <taxon>Viridiplantae</taxon>
        <taxon>Streptophyta</taxon>
        <taxon>Embryophyta</taxon>
        <taxon>Tracheophyta</taxon>
        <taxon>Lycopodiopsida</taxon>
        <taxon>Lycopodiales</taxon>
        <taxon>Lycopodiaceae</taxon>
        <taxon>Lycopodioideae</taxon>
        <taxon>Diphasiastrum</taxon>
    </lineage>
</organism>
<evidence type="ECO:0000313" key="1">
    <source>
        <dbReference type="EMBL" id="KAJ7527763.1"/>
    </source>
</evidence>
<sequence>MEASKHVRREEVSCMLKSLLKEGEGGKVVSVSSQVFDLTRNVITRMVLNTKYFVSGSAEALEFQKTVYEYFQLNGVFVLGDYLPFMAWLDFQGYKRRMKIVHERPVGQDDGNERFGIDNIKALVSDMITTGSDTSSITIIWGIAEILRNPSVLEKAHQELDRIVGRERIVEEDDIPQLKYLQAIVKETFRLHPAVPLLVPHESTQAVQIAGYDIPAKSRLLVNAWAFGRDPSSWEKPLEFFPDRFLNNTIDIRGKDYELIPFGSGRRGCPGLELGLINVQLGMAALLQSFNWSLPYPQRPADLDMTELFGLTLPRASPLCAVATPRLPRHLYCN</sequence>
<gene>
    <name evidence="1" type="ORF">O6H91_16G069800</name>
</gene>
<proteinExistence type="predicted"/>
<name>A0ACC2BDB9_DIPCM</name>
<protein>
    <submittedName>
        <fullName evidence="1">Uncharacterized protein</fullName>
    </submittedName>
</protein>
<comment type="caution">
    <text evidence="1">The sequence shown here is derived from an EMBL/GenBank/DDBJ whole genome shotgun (WGS) entry which is preliminary data.</text>
</comment>
<dbReference type="Proteomes" id="UP001162992">
    <property type="component" value="Chromosome 16"/>
</dbReference>
<evidence type="ECO:0000313" key="2">
    <source>
        <dbReference type="Proteomes" id="UP001162992"/>
    </source>
</evidence>
<accession>A0ACC2BDB9</accession>
<dbReference type="EMBL" id="CM055107">
    <property type="protein sequence ID" value="KAJ7527763.1"/>
    <property type="molecule type" value="Genomic_DNA"/>
</dbReference>
<reference evidence="2" key="1">
    <citation type="journal article" date="2024" name="Proc. Natl. Acad. Sci. U.S.A.">
        <title>Extraordinary preservation of gene collinearity over three hundred million years revealed in homosporous lycophytes.</title>
        <authorList>
            <person name="Li C."/>
            <person name="Wickell D."/>
            <person name="Kuo L.Y."/>
            <person name="Chen X."/>
            <person name="Nie B."/>
            <person name="Liao X."/>
            <person name="Peng D."/>
            <person name="Ji J."/>
            <person name="Jenkins J."/>
            <person name="Williams M."/>
            <person name="Shu S."/>
            <person name="Plott C."/>
            <person name="Barry K."/>
            <person name="Rajasekar S."/>
            <person name="Grimwood J."/>
            <person name="Han X."/>
            <person name="Sun S."/>
            <person name="Hou Z."/>
            <person name="He W."/>
            <person name="Dai G."/>
            <person name="Sun C."/>
            <person name="Schmutz J."/>
            <person name="Leebens-Mack J.H."/>
            <person name="Li F.W."/>
            <person name="Wang L."/>
        </authorList>
    </citation>
    <scope>NUCLEOTIDE SEQUENCE [LARGE SCALE GENOMIC DNA]</scope>
    <source>
        <strain evidence="2">cv. PW_Plant_1</strain>
    </source>
</reference>